<evidence type="ECO:0000256" key="5">
    <source>
        <dbReference type="ARBA" id="ARBA00023136"/>
    </source>
</evidence>
<dbReference type="EMBL" id="LNIX01000001">
    <property type="protein sequence ID" value="OXA61775.1"/>
    <property type="molecule type" value="Genomic_DNA"/>
</dbReference>
<feature type="transmembrane region" description="Helical" evidence="8">
    <location>
        <begin position="160"/>
        <end position="181"/>
    </location>
</feature>
<feature type="transmembrane region" description="Helical" evidence="8">
    <location>
        <begin position="414"/>
        <end position="434"/>
    </location>
</feature>
<keyword evidence="10" id="KW-1185">Reference proteome</keyword>
<reference evidence="9 10" key="1">
    <citation type="submission" date="2015-12" db="EMBL/GenBank/DDBJ databases">
        <title>The genome of Folsomia candida.</title>
        <authorList>
            <person name="Faddeeva A."/>
            <person name="Derks M.F."/>
            <person name="Anvar Y."/>
            <person name="Smit S."/>
            <person name="Van Straalen N."/>
            <person name="Roelofs D."/>
        </authorList>
    </citation>
    <scope>NUCLEOTIDE SEQUENCE [LARGE SCALE GENOMIC DNA]</scope>
    <source>
        <strain evidence="9 10">VU population</strain>
        <tissue evidence="9">Whole body</tissue>
    </source>
</reference>
<evidence type="ECO:0000256" key="4">
    <source>
        <dbReference type="ARBA" id="ARBA00022989"/>
    </source>
</evidence>
<comment type="caution">
    <text evidence="9">The sequence shown here is derived from an EMBL/GenBank/DDBJ whole genome shotgun (WGS) entry which is preliminary data.</text>
</comment>
<dbReference type="GO" id="GO:0005886">
    <property type="term" value="C:plasma membrane"/>
    <property type="evidence" value="ECO:0007669"/>
    <property type="project" value="UniProtKB-SubCell"/>
</dbReference>
<evidence type="ECO:0000256" key="2">
    <source>
        <dbReference type="ARBA" id="ARBA00022475"/>
    </source>
</evidence>
<dbReference type="OMA" id="RIFMANE"/>
<dbReference type="Proteomes" id="UP000198287">
    <property type="component" value="Unassembled WGS sequence"/>
</dbReference>
<sequence length="449" mass="51227">MHLLRLNNYSEFGYDDDYYFQDDCLPMKLDLKGFTLSLVTNVREGVEGLVDIDGILQGSRIVESVVRDMQSISNFRAKLRKLSYSEVDFSFGYFEGGVGLQITSGEADIGIGYFYITPARVAKWSPLSPLLGERLFAYFQQPKSSSVRNIFIQPLNPDVFLVYFIFIVLIGTLMLSVKFGLETKSIREKSFTETLLIIVSIVAQRSYSFCPKFWPNQKPFLLKFLILTACFLSTIIYLFYSTKLLNVMMTRVKTITTIEDLLKHDFIFHVKAALGDIVSDPKKPFKLRVINDTLDSMDEFIGAVQSGKHCYVTVELTSVNNADMLTKFRERVHSINPMRNSDDQICDSLSILRIERSNFPLAGSFYVRKNSPLRGYLNRQETGLLRRYLSYTNNGTLVCFSKSKYLENLGVDDVVWAFIVLGVLGSMAILVLLLEHYWCKNSGEILVLI</sequence>
<dbReference type="SUPFAM" id="SSF53850">
    <property type="entry name" value="Periplasmic binding protein-like II"/>
    <property type="match status" value="1"/>
</dbReference>
<dbReference type="InterPro" id="IPR052192">
    <property type="entry name" value="Insect_Ionotropic_Sensory_Rcpt"/>
</dbReference>
<evidence type="ECO:0000256" key="1">
    <source>
        <dbReference type="ARBA" id="ARBA00004651"/>
    </source>
</evidence>
<gene>
    <name evidence="9" type="ORF">Fcan01_01147</name>
</gene>
<keyword evidence="5 8" id="KW-0472">Membrane</keyword>
<evidence type="ECO:0000313" key="10">
    <source>
        <dbReference type="Proteomes" id="UP000198287"/>
    </source>
</evidence>
<proteinExistence type="predicted"/>
<comment type="subcellular location">
    <subcellularLocation>
        <location evidence="1">Cell membrane</location>
        <topology evidence="1">Multi-pass membrane protein</topology>
    </subcellularLocation>
</comment>
<evidence type="ECO:0000256" key="7">
    <source>
        <dbReference type="ARBA" id="ARBA00023180"/>
    </source>
</evidence>
<dbReference type="PANTHER" id="PTHR42643">
    <property type="entry name" value="IONOTROPIC RECEPTOR 20A-RELATED"/>
    <property type="match status" value="1"/>
</dbReference>
<keyword evidence="4 8" id="KW-1133">Transmembrane helix</keyword>
<keyword evidence="7" id="KW-0325">Glycoprotein</keyword>
<protein>
    <submittedName>
        <fullName evidence="9">Uncharacterized protein</fullName>
    </submittedName>
</protein>
<evidence type="ECO:0000256" key="6">
    <source>
        <dbReference type="ARBA" id="ARBA00023170"/>
    </source>
</evidence>
<evidence type="ECO:0000256" key="8">
    <source>
        <dbReference type="SAM" id="Phobius"/>
    </source>
</evidence>
<dbReference type="Gene3D" id="1.10.287.70">
    <property type="match status" value="1"/>
</dbReference>
<keyword evidence="3 8" id="KW-0812">Transmembrane</keyword>
<dbReference type="AlphaFoldDB" id="A0A226EVX2"/>
<evidence type="ECO:0000313" key="9">
    <source>
        <dbReference type="EMBL" id="OXA61775.1"/>
    </source>
</evidence>
<organism evidence="9 10">
    <name type="scientific">Folsomia candida</name>
    <name type="common">Springtail</name>
    <dbReference type="NCBI Taxonomy" id="158441"/>
    <lineage>
        <taxon>Eukaryota</taxon>
        <taxon>Metazoa</taxon>
        <taxon>Ecdysozoa</taxon>
        <taxon>Arthropoda</taxon>
        <taxon>Hexapoda</taxon>
        <taxon>Collembola</taxon>
        <taxon>Entomobryomorpha</taxon>
        <taxon>Isotomoidea</taxon>
        <taxon>Isotomidae</taxon>
        <taxon>Proisotominae</taxon>
        <taxon>Folsomia</taxon>
    </lineage>
</organism>
<accession>A0A226EVX2</accession>
<feature type="transmembrane region" description="Helical" evidence="8">
    <location>
        <begin position="220"/>
        <end position="240"/>
    </location>
</feature>
<keyword evidence="2" id="KW-1003">Cell membrane</keyword>
<dbReference type="PANTHER" id="PTHR42643:SF32">
    <property type="entry name" value="IONOTROPIC RECEPTOR 31A, ISOFORM C-RELATED"/>
    <property type="match status" value="1"/>
</dbReference>
<name>A0A226EVX2_FOLCA</name>
<evidence type="ECO:0000256" key="3">
    <source>
        <dbReference type="ARBA" id="ARBA00022692"/>
    </source>
</evidence>
<keyword evidence="6" id="KW-0675">Receptor</keyword>